<dbReference type="Proteomes" id="UP000318405">
    <property type="component" value="Unassembled WGS sequence"/>
</dbReference>
<evidence type="ECO:0000256" key="6">
    <source>
        <dbReference type="SAM" id="SignalP"/>
    </source>
</evidence>
<dbReference type="EMBL" id="VLTJ01000044">
    <property type="protein sequence ID" value="TSH88471.1"/>
    <property type="molecule type" value="Genomic_DNA"/>
</dbReference>
<keyword evidence="9" id="KW-1185">Reference proteome</keyword>
<dbReference type="Pfam" id="PF01471">
    <property type="entry name" value="PG_binding_1"/>
    <property type="match status" value="1"/>
</dbReference>
<dbReference type="InterPro" id="IPR002477">
    <property type="entry name" value="Peptidoglycan-bd-like"/>
</dbReference>
<dbReference type="Gene3D" id="1.10.101.10">
    <property type="entry name" value="PGBD-like superfamily/PGBD"/>
    <property type="match status" value="1"/>
</dbReference>
<accession>A0A556A6F1</accession>
<dbReference type="GO" id="GO:0008745">
    <property type="term" value="F:N-acetylmuramoyl-L-alanine amidase activity"/>
    <property type="evidence" value="ECO:0007669"/>
    <property type="project" value="UniProtKB-EC"/>
</dbReference>
<dbReference type="PROSITE" id="PS51257">
    <property type="entry name" value="PROKAR_LIPOPROTEIN"/>
    <property type="match status" value="1"/>
</dbReference>
<reference evidence="8 9" key="1">
    <citation type="submission" date="2019-07" db="EMBL/GenBank/DDBJ databases">
        <title>Qingshengfaniella alkalisoli gen. nov., sp. nov., isolated from saline soil.</title>
        <authorList>
            <person name="Xu L."/>
            <person name="Huang X.-X."/>
            <person name="Sun J.-Q."/>
        </authorList>
    </citation>
    <scope>NUCLEOTIDE SEQUENCE [LARGE SCALE GENOMIC DNA]</scope>
    <source>
        <strain evidence="8 9">DSM 27279</strain>
    </source>
</reference>
<dbReference type="FunFam" id="3.40.80.10:FF:000003">
    <property type="entry name" value="N-acetylmuramoyl-L-alanine amidase"/>
    <property type="match status" value="1"/>
</dbReference>
<evidence type="ECO:0000256" key="4">
    <source>
        <dbReference type="ARBA" id="ARBA00022801"/>
    </source>
</evidence>
<feature type="domain" description="N-acetylmuramoyl-L-alanine amidase" evidence="7">
    <location>
        <begin position="34"/>
        <end position="176"/>
    </location>
</feature>
<evidence type="ECO:0000256" key="1">
    <source>
        <dbReference type="ARBA" id="ARBA00001561"/>
    </source>
</evidence>
<organism evidence="8 9">
    <name type="scientific">Verticiella sediminum</name>
    <dbReference type="NCBI Taxonomy" id="1247510"/>
    <lineage>
        <taxon>Bacteria</taxon>
        <taxon>Pseudomonadati</taxon>
        <taxon>Pseudomonadota</taxon>
        <taxon>Betaproteobacteria</taxon>
        <taxon>Burkholderiales</taxon>
        <taxon>Alcaligenaceae</taxon>
        <taxon>Verticiella</taxon>
    </lineage>
</organism>
<gene>
    <name evidence="8" type="ORF">FOZ76_26690</name>
</gene>
<comment type="similarity">
    <text evidence="2">Belongs to the N-acetylmuramoyl-L-alanine amidase 2 family.</text>
</comment>
<comment type="caution">
    <text evidence="8">The sequence shown here is derived from an EMBL/GenBank/DDBJ whole genome shotgun (WGS) entry which is preliminary data.</text>
</comment>
<dbReference type="EC" id="3.5.1.28" evidence="3"/>
<protein>
    <recommendedName>
        <fullName evidence="3">N-acetylmuramoyl-L-alanine amidase</fullName>
        <ecNumber evidence="3">3.5.1.28</ecNumber>
    </recommendedName>
</protein>
<evidence type="ECO:0000256" key="2">
    <source>
        <dbReference type="ARBA" id="ARBA00007553"/>
    </source>
</evidence>
<dbReference type="InterPro" id="IPR051206">
    <property type="entry name" value="NAMLAA_amidase_2"/>
</dbReference>
<dbReference type="RefSeq" id="WP_143951342.1">
    <property type="nucleotide sequence ID" value="NZ_BAABMB010000002.1"/>
</dbReference>
<dbReference type="Gene3D" id="3.40.80.10">
    <property type="entry name" value="Peptidoglycan recognition protein-like"/>
    <property type="match status" value="1"/>
</dbReference>
<evidence type="ECO:0000313" key="9">
    <source>
        <dbReference type="Proteomes" id="UP000318405"/>
    </source>
</evidence>
<feature type="signal peptide" evidence="6">
    <location>
        <begin position="1"/>
        <end position="21"/>
    </location>
</feature>
<dbReference type="PANTHER" id="PTHR30417">
    <property type="entry name" value="N-ACETYLMURAMOYL-L-ALANINE AMIDASE AMID"/>
    <property type="match status" value="1"/>
</dbReference>
<dbReference type="PANTHER" id="PTHR30417:SF1">
    <property type="entry name" value="N-ACETYLMURAMOYL-L-ALANINE AMIDASE AMID"/>
    <property type="match status" value="1"/>
</dbReference>
<dbReference type="AlphaFoldDB" id="A0A556A6F1"/>
<keyword evidence="4" id="KW-0378">Hydrolase</keyword>
<dbReference type="GO" id="GO:0009253">
    <property type="term" value="P:peptidoglycan catabolic process"/>
    <property type="evidence" value="ECO:0007669"/>
    <property type="project" value="InterPro"/>
</dbReference>
<comment type="catalytic activity">
    <reaction evidence="1">
        <text>Hydrolyzes the link between N-acetylmuramoyl residues and L-amino acid residues in certain cell-wall glycopeptides.</text>
        <dbReference type="EC" id="3.5.1.28"/>
    </reaction>
</comment>
<dbReference type="CDD" id="cd06583">
    <property type="entry name" value="PGRP"/>
    <property type="match status" value="1"/>
</dbReference>
<keyword evidence="5" id="KW-0961">Cell wall biogenesis/degradation</keyword>
<evidence type="ECO:0000259" key="7">
    <source>
        <dbReference type="SMART" id="SM00644"/>
    </source>
</evidence>
<dbReference type="InterPro" id="IPR036365">
    <property type="entry name" value="PGBD-like_sf"/>
</dbReference>
<dbReference type="SMART" id="SM00644">
    <property type="entry name" value="Ami_2"/>
    <property type="match status" value="1"/>
</dbReference>
<dbReference type="GO" id="GO:0009254">
    <property type="term" value="P:peptidoglycan turnover"/>
    <property type="evidence" value="ECO:0007669"/>
    <property type="project" value="TreeGrafter"/>
</dbReference>
<dbReference type="InterPro" id="IPR036505">
    <property type="entry name" value="Amidase/PGRP_sf"/>
</dbReference>
<dbReference type="SUPFAM" id="SSF55846">
    <property type="entry name" value="N-acetylmuramoyl-L-alanine amidase-like"/>
    <property type="match status" value="1"/>
</dbReference>
<dbReference type="SUPFAM" id="SSF47090">
    <property type="entry name" value="PGBD-like"/>
    <property type="match status" value="1"/>
</dbReference>
<evidence type="ECO:0000313" key="8">
    <source>
        <dbReference type="EMBL" id="TSH88471.1"/>
    </source>
</evidence>
<evidence type="ECO:0000256" key="3">
    <source>
        <dbReference type="ARBA" id="ARBA00011901"/>
    </source>
</evidence>
<name>A0A556A6F1_9BURK</name>
<evidence type="ECO:0000256" key="5">
    <source>
        <dbReference type="ARBA" id="ARBA00023316"/>
    </source>
</evidence>
<dbReference type="InterPro" id="IPR002502">
    <property type="entry name" value="Amidase_domain"/>
</dbReference>
<feature type="chain" id="PRO_5021866171" description="N-acetylmuramoyl-L-alanine amidase" evidence="6">
    <location>
        <begin position="22"/>
        <end position="269"/>
    </location>
</feature>
<dbReference type="OrthoDB" id="9794842at2"/>
<dbReference type="InterPro" id="IPR036366">
    <property type="entry name" value="PGBDSf"/>
</dbReference>
<dbReference type="GO" id="GO:0019867">
    <property type="term" value="C:outer membrane"/>
    <property type="evidence" value="ECO:0007669"/>
    <property type="project" value="TreeGrafter"/>
</dbReference>
<dbReference type="GO" id="GO:0071555">
    <property type="term" value="P:cell wall organization"/>
    <property type="evidence" value="ECO:0007669"/>
    <property type="project" value="UniProtKB-KW"/>
</dbReference>
<keyword evidence="6" id="KW-0732">Signal</keyword>
<proteinExistence type="inferred from homology"/>
<sequence>MPALLRLSGRIALYCSFALLAACATRGPGGYIMDDSLTATGQSSRAQFLVLHYTAADTPRSLHLLSREEVSAHYLITDDDPPRIFRLVDEDRSAWHAGHSQWRGRTWLNASSIGIEIVNPGYTTQPDGSRLWHPYSPRQIDAALALAADIVQRHQIDPRNVVGHSDIAPQRKQDPGPLFPWQEFAAHGLIAWPDNAALRAHRVRFERDGVPDVAWFQEQLARVGYEVPRHGMLDEPTRNVVAAFQMRYRPQDIAGEPDRETAALLAALP</sequence>
<dbReference type="Pfam" id="PF01510">
    <property type="entry name" value="Amidase_2"/>
    <property type="match status" value="1"/>
</dbReference>